<organism evidence="2 3">
    <name type="scientific">Snodgrassella alvi</name>
    <dbReference type="NCBI Taxonomy" id="1196083"/>
    <lineage>
        <taxon>Bacteria</taxon>
        <taxon>Pseudomonadati</taxon>
        <taxon>Pseudomonadota</taxon>
        <taxon>Betaproteobacteria</taxon>
        <taxon>Neisseriales</taxon>
        <taxon>Neisseriaceae</taxon>
        <taxon>Snodgrassella</taxon>
    </lineage>
</organism>
<proteinExistence type="predicted"/>
<dbReference type="AlphaFoldDB" id="A0A2N9Y5D5"/>
<keyword evidence="1" id="KW-0812">Transmembrane</keyword>
<accession>A0A2N9Y5D5</accession>
<keyword evidence="1" id="KW-1133">Transmembrane helix</keyword>
<feature type="transmembrane region" description="Helical" evidence="1">
    <location>
        <begin position="12"/>
        <end position="33"/>
    </location>
</feature>
<protein>
    <submittedName>
        <fullName evidence="2">Uncharacterized protein</fullName>
    </submittedName>
</protein>
<sequence>MNKQKFNGKEYIINIINKLCFLLVMFVILYFPLKFAKHHLFDLSYQEILEFTWRPDSCESHSGEPKLKCSCEYGMIEPDDENFKITKDGYLHWKDQLVGKVVLIEKPSFFTTGEILTGGYMKIIDSKTGDICYYDSVI</sequence>
<reference evidence="2 3" key="1">
    <citation type="journal article" date="2017" name="MBio">
        <title>Type VI secretion-mediated competition in the bee gut microbiome.</title>
        <authorList>
            <person name="Steele M.I."/>
            <person name="Kwong W.K."/>
            <person name="Powell J.E."/>
            <person name="Whiteley M."/>
            <person name="Moran N.A."/>
        </authorList>
    </citation>
    <scope>NUCLEOTIDE SEQUENCE [LARGE SCALE GENOMIC DNA]</scope>
    <source>
        <strain evidence="2 3">PEB0171</strain>
    </source>
</reference>
<evidence type="ECO:0000313" key="3">
    <source>
        <dbReference type="Proteomes" id="UP000231094"/>
    </source>
</evidence>
<gene>
    <name evidence="2" type="ORF">BHC47_00165</name>
</gene>
<dbReference type="RefSeq" id="WP_100117300.1">
    <property type="nucleotide sequence ID" value="NZ_MEIV01000026.1"/>
</dbReference>
<dbReference type="Proteomes" id="UP000231094">
    <property type="component" value="Unassembled WGS sequence"/>
</dbReference>
<keyword evidence="1" id="KW-0472">Membrane</keyword>
<evidence type="ECO:0000256" key="1">
    <source>
        <dbReference type="SAM" id="Phobius"/>
    </source>
</evidence>
<dbReference type="EMBL" id="MEIV01000026">
    <property type="protein sequence ID" value="PIT63665.1"/>
    <property type="molecule type" value="Genomic_DNA"/>
</dbReference>
<name>A0A2N9Y5D5_9NEIS</name>
<comment type="caution">
    <text evidence="2">The sequence shown here is derived from an EMBL/GenBank/DDBJ whole genome shotgun (WGS) entry which is preliminary data.</text>
</comment>
<evidence type="ECO:0000313" key="2">
    <source>
        <dbReference type="EMBL" id="PIT63665.1"/>
    </source>
</evidence>